<dbReference type="AlphaFoldDB" id="A0A0R2D2J3"/>
<comment type="cofactor">
    <cofactor evidence="12">
        <name>[2Fe-2S] cluster</name>
        <dbReference type="ChEBI" id="CHEBI:190135"/>
    </cofactor>
    <text evidence="12">Binds 1 [2Fe-2S] cluster per subunit.</text>
</comment>
<keyword evidence="4 12" id="KW-0001">2Fe-2S</keyword>
<comment type="cofactor">
    <cofactor evidence="10">
        <name>[2Fe-2S] cluster</name>
        <dbReference type="ChEBI" id="CHEBI:190135"/>
    </cofactor>
</comment>
<comment type="similarity">
    <text evidence="1">Belongs to the PyrK family.</text>
</comment>
<dbReference type="CDD" id="cd06218">
    <property type="entry name" value="DHOD_e_trans"/>
    <property type="match status" value="1"/>
</dbReference>
<keyword evidence="9 12" id="KW-0411">Iron-sulfur</keyword>
<dbReference type="RefSeq" id="WP_057874042.1">
    <property type="nucleotide sequence ID" value="NZ_AYYI01000038.1"/>
</dbReference>
<keyword evidence="6 11" id="KW-0274">FAD</keyword>
<dbReference type="GO" id="GO:0006221">
    <property type="term" value="P:pyrimidine nucleotide biosynthetic process"/>
    <property type="evidence" value="ECO:0007669"/>
    <property type="project" value="InterPro"/>
</dbReference>
<dbReference type="InterPro" id="IPR001433">
    <property type="entry name" value="OxRdtase_FAD/NAD-bd"/>
</dbReference>
<dbReference type="InterPro" id="IPR017927">
    <property type="entry name" value="FAD-bd_FR_type"/>
</dbReference>
<feature type="binding site" evidence="12">
    <location>
        <position position="220"/>
    </location>
    <ligand>
        <name>[2Fe-2S] cluster</name>
        <dbReference type="ChEBI" id="CHEBI:190135"/>
    </ligand>
</feature>
<keyword evidence="2" id="KW-0813">Transport</keyword>
<evidence type="ECO:0000256" key="11">
    <source>
        <dbReference type="PIRSR" id="PIRSR006816-1"/>
    </source>
</evidence>
<dbReference type="GO" id="GO:0016491">
    <property type="term" value="F:oxidoreductase activity"/>
    <property type="evidence" value="ECO:0007669"/>
    <property type="project" value="InterPro"/>
</dbReference>
<evidence type="ECO:0000256" key="6">
    <source>
        <dbReference type="ARBA" id="ARBA00022827"/>
    </source>
</evidence>
<keyword evidence="15" id="KW-1185">Reference proteome</keyword>
<feature type="binding site" evidence="12">
    <location>
        <position position="225"/>
    </location>
    <ligand>
        <name>[2Fe-2S] cluster</name>
        <dbReference type="ChEBI" id="CHEBI:190135"/>
    </ligand>
</feature>
<dbReference type="Pfam" id="PF00175">
    <property type="entry name" value="NAD_binding_1"/>
    <property type="match status" value="1"/>
</dbReference>
<evidence type="ECO:0000256" key="2">
    <source>
        <dbReference type="ARBA" id="ARBA00022448"/>
    </source>
</evidence>
<keyword evidence="5 12" id="KW-0479">Metal-binding</keyword>
<dbReference type="PANTHER" id="PTHR43513">
    <property type="entry name" value="DIHYDROOROTATE DEHYDROGENASE B (NAD(+)), ELECTRON TRANSFER SUBUNIT"/>
    <property type="match status" value="1"/>
</dbReference>
<evidence type="ECO:0000313" key="15">
    <source>
        <dbReference type="Proteomes" id="UP000051638"/>
    </source>
</evidence>
<gene>
    <name evidence="14" type="ORF">FC24_GL001478</name>
</gene>
<keyword evidence="3 11" id="KW-0285">Flavoprotein</keyword>
<organism evidence="14 15">
    <name type="scientific">Loigolactobacillus rennini DSM 20253</name>
    <dbReference type="NCBI Taxonomy" id="1423796"/>
    <lineage>
        <taxon>Bacteria</taxon>
        <taxon>Bacillati</taxon>
        <taxon>Bacillota</taxon>
        <taxon>Bacilli</taxon>
        <taxon>Lactobacillales</taxon>
        <taxon>Lactobacillaceae</taxon>
        <taxon>Loigolactobacillus</taxon>
    </lineage>
</organism>
<dbReference type="Gene3D" id="2.40.30.10">
    <property type="entry name" value="Translation factors"/>
    <property type="match status" value="1"/>
</dbReference>
<dbReference type="SUPFAM" id="SSF52343">
    <property type="entry name" value="Ferredoxin reductase-like, C-terminal NADP-linked domain"/>
    <property type="match status" value="1"/>
</dbReference>
<dbReference type="PATRIC" id="fig|1423796.3.peg.1505"/>
<dbReference type="Gene3D" id="2.10.240.10">
    <property type="entry name" value="Dihydroorotate dehydrogenase, electron transfer subunit"/>
    <property type="match status" value="1"/>
</dbReference>
<evidence type="ECO:0000256" key="8">
    <source>
        <dbReference type="ARBA" id="ARBA00023004"/>
    </source>
</evidence>
<evidence type="ECO:0000256" key="12">
    <source>
        <dbReference type="PIRSR" id="PIRSR006816-2"/>
    </source>
</evidence>
<dbReference type="STRING" id="1423796.FC24_GL001478"/>
<sequence length="255" mass="27938">MQQRVLKLKAQQQIAPNTFELILSGDVAALAYQPGQFVMLQIPDTAHLLRRPFGIVTIEADRLHLIYRTVGVGTKLLSQCRSGQLLSVFGPLGNGFPTAFLKPKQEVLLIAGGIGMAPLLGLLKRLVAHGIVVTIIFGVKTKAALFYQLELESLAKVYYTTEDGTFGFHGNVNSLIEAKLTQAHYQAIYGCGPAGLLQMIARRYQNHPHVYCAVERPLACGIGECYACVVPARQQNGYYKACEDGPVFSKEQVVF</sequence>
<proteinExistence type="inferred from homology"/>
<dbReference type="Pfam" id="PF00970">
    <property type="entry name" value="FAD_binding_6"/>
    <property type="match status" value="1"/>
</dbReference>
<dbReference type="InterPro" id="IPR012165">
    <property type="entry name" value="Cyt_c3_hydrogenase_gsu"/>
</dbReference>
<dbReference type="OrthoDB" id="9778346at2"/>
<dbReference type="InterPro" id="IPR019480">
    <property type="entry name" value="Dihydroorotate_DH_Fe-S-bd"/>
</dbReference>
<evidence type="ECO:0000313" key="14">
    <source>
        <dbReference type="EMBL" id="KRM97714.1"/>
    </source>
</evidence>
<dbReference type="GO" id="GO:0050660">
    <property type="term" value="F:flavin adenine dinucleotide binding"/>
    <property type="evidence" value="ECO:0007669"/>
    <property type="project" value="InterPro"/>
</dbReference>
<dbReference type="PIRSF" id="PIRSF006816">
    <property type="entry name" value="Cyc3_hyd_g"/>
    <property type="match status" value="1"/>
</dbReference>
<comment type="cofactor">
    <cofactor evidence="11">
        <name>FAD</name>
        <dbReference type="ChEBI" id="CHEBI:57692"/>
    </cofactor>
    <text evidence="11">Binds 1 FAD per subunit.</text>
</comment>
<evidence type="ECO:0000259" key="13">
    <source>
        <dbReference type="PROSITE" id="PS51384"/>
    </source>
</evidence>
<dbReference type="GO" id="GO:0051537">
    <property type="term" value="F:2 iron, 2 sulfur cluster binding"/>
    <property type="evidence" value="ECO:0007669"/>
    <property type="project" value="UniProtKB-KW"/>
</dbReference>
<name>A0A0R2D2J3_9LACO</name>
<dbReference type="Proteomes" id="UP000051638">
    <property type="component" value="Unassembled WGS sequence"/>
</dbReference>
<reference evidence="14 15" key="1">
    <citation type="journal article" date="2015" name="Genome Announc.">
        <title>Expanding the biotechnology potential of lactobacilli through comparative genomics of 213 strains and associated genera.</title>
        <authorList>
            <person name="Sun Z."/>
            <person name="Harris H.M."/>
            <person name="McCann A."/>
            <person name="Guo C."/>
            <person name="Argimon S."/>
            <person name="Zhang W."/>
            <person name="Yang X."/>
            <person name="Jeffery I.B."/>
            <person name="Cooney J.C."/>
            <person name="Kagawa T.F."/>
            <person name="Liu W."/>
            <person name="Song Y."/>
            <person name="Salvetti E."/>
            <person name="Wrobel A."/>
            <person name="Rasinkangas P."/>
            <person name="Parkhill J."/>
            <person name="Rea M.C."/>
            <person name="O'Sullivan O."/>
            <person name="Ritari J."/>
            <person name="Douillard F.P."/>
            <person name="Paul Ross R."/>
            <person name="Yang R."/>
            <person name="Briner A.E."/>
            <person name="Felis G.E."/>
            <person name="de Vos W.M."/>
            <person name="Barrangou R."/>
            <person name="Klaenhammer T.R."/>
            <person name="Caufield P.W."/>
            <person name="Cui Y."/>
            <person name="Zhang H."/>
            <person name="O'Toole P.W."/>
        </authorList>
    </citation>
    <scope>NUCLEOTIDE SEQUENCE [LARGE SCALE GENOMIC DNA]</scope>
    <source>
        <strain evidence="14 15">DSM 20253</strain>
    </source>
</reference>
<protein>
    <submittedName>
        <fullName evidence="14">Dihydroorotate oxidase, electron transfer subunit</fullName>
    </submittedName>
</protein>
<comment type="caution">
    <text evidence="14">The sequence shown here is derived from an EMBL/GenBank/DDBJ whole genome shotgun (WGS) entry which is preliminary data.</text>
</comment>
<evidence type="ECO:0000256" key="1">
    <source>
        <dbReference type="ARBA" id="ARBA00006422"/>
    </source>
</evidence>
<feature type="domain" description="FAD-binding FR-type" evidence="13">
    <location>
        <begin position="1"/>
        <end position="98"/>
    </location>
</feature>
<dbReference type="PANTHER" id="PTHR43513:SF3">
    <property type="entry name" value="DIHYDROOROTATE DEHYDROGENASE B (NAD(+)), ELECTRON TRANSFER SUBUNIT-RELATED"/>
    <property type="match status" value="1"/>
</dbReference>
<dbReference type="InterPro" id="IPR017938">
    <property type="entry name" value="Riboflavin_synthase-like_b-brl"/>
</dbReference>
<keyword evidence="7" id="KW-0249">Electron transport</keyword>
<dbReference type="GO" id="GO:0046872">
    <property type="term" value="F:metal ion binding"/>
    <property type="evidence" value="ECO:0007669"/>
    <property type="project" value="UniProtKB-KW"/>
</dbReference>
<feature type="binding site" evidence="12">
    <location>
        <position position="242"/>
    </location>
    <ligand>
        <name>[2Fe-2S] cluster</name>
        <dbReference type="ChEBI" id="CHEBI:190135"/>
    </ligand>
</feature>
<dbReference type="SUPFAM" id="SSF63380">
    <property type="entry name" value="Riboflavin synthase domain-like"/>
    <property type="match status" value="1"/>
</dbReference>
<dbReference type="EMBL" id="AYYI01000038">
    <property type="protein sequence ID" value="KRM97714.1"/>
    <property type="molecule type" value="Genomic_DNA"/>
</dbReference>
<dbReference type="InterPro" id="IPR039261">
    <property type="entry name" value="FNR_nucleotide-bd"/>
</dbReference>
<dbReference type="InterPro" id="IPR050353">
    <property type="entry name" value="PyrK_electron_transfer"/>
</dbReference>
<dbReference type="Pfam" id="PF10418">
    <property type="entry name" value="DHODB_Fe-S_bind"/>
    <property type="match status" value="1"/>
</dbReference>
<evidence type="ECO:0000256" key="9">
    <source>
        <dbReference type="ARBA" id="ARBA00023014"/>
    </source>
</evidence>
<evidence type="ECO:0000256" key="4">
    <source>
        <dbReference type="ARBA" id="ARBA00022714"/>
    </source>
</evidence>
<dbReference type="PROSITE" id="PS51384">
    <property type="entry name" value="FAD_FR"/>
    <property type="match status" value="1"/>
</dbReference>
<feature type="binding site" evidence="12">
    <location>
        <position position="228"/>
    </location>
    <ligand>
        <name>[2Fe-2S] cluster</name>
        <dbReference type="ChEBI" id="CHEBI:190135"/>
    </ligand>
</feature>
<dbReference type="InterPro" id="IPR037117">
    <property type="entry name" value="Dihydroorotate_DH_ele_sf"/>
</dbReference>
<evidence type="ECO:0000256" key="5">
    <source>
        <dbReference type="ARBA" id="ARBA00022723"/>
    </source>
</evidence>
<dbReference type="InterPro" id="IPR008333">
    <property type="entry name" value="Cbr1-like_FAD-bd_dom"/>
</dbReference>
<dbReference type="Gene3D" id="3.40.50.80">
    <property type="entry name" value="Nucleotide-binding domain of ferredoxin-NADP reductase (FNR) module"/>
    <property type="match status" value="1"/>
</dbReference>
<feature type="binding site" evidence="11">
    <location>
        <begin position="73"/>
        <end position="74"/>
    </location>
    <ligand>
        <name>FAD</name>
        <dbReference type="ChEBI" id="CHEBI:57692"/>
    </ligand>
</feature>
<evidence type="ECO:0000256" key="3">
    <source>
        <dbReference type="ARBA" id="ARBA00022630"/>
    </source>
</evidence>
<dbReference type="PRINTS" id="PR00410">
    <property type="entry name" value="PHEHYDRXLASE"/>
</dbReference>
<feature type="binding site" evidence="11">
    <location>
        <begin position="66"/>
        <end position="68"/>
    </location>
    <ligand>
        <name>FAD</name>
        <dbReference type="ChEBI" id="CHEBI:57692"/>
    </ligand>
</feature>
<keyword evidence="8 12" id="KW-0408">Iron</keyword>
<evidence type="ECO:0000256" key="10">
    <source>
        <dbReference type="ARBA" id="ARBA00034078"/>
    </source>
</evidence>
<accession>A0A0R2D2J3</accession>
<evidence type="ECO:0000256" key="7">
    <source>
        <dbReference type="ARBA" id="ARBA00022982"/>
    </source>
</evidence>